<evidence type="ECO:0000313" key="2">
    <source>
        <dbReference type="EMBL" id="CCE71104.1"/>
    </source>
</evidence>
<dbReference type="PIR" id="E75013">
    <property type="entry name" value="E75013"/>
</dbReference>
<dbReference type="OrthoDB" id="86340at2157"/>
<dbReference type="Proteomes" id="UP000000810">
    <property type="component" value="Chromosome"/>
</dbReference>
<evidence type="ECO:0000313" key="4">
    <source>
        <dbReference type="Proteomes" id="UP000009139"/>
    </source>
</evidence>
<reference evidence="1" key="2">
    <citation type="journal article" date="2000" name="J. Mol. Biol.">
        <title>Archaeal homologs of eukaryotic methylation guide small nucleolar RNAs: lessons from the Pyrococcus genomes.</title>
        <authorList>
            <person name="Gaspin C."/>
            <person name="Cavaille J."/>
            <person name="Erauso G."/>
        </authorList>
    </citation>
    <scope>NUCLEOTIDE SEQUENCE</scope>
    <source>
        <strain evidence="1">Orsay</strain>
    </source>
</reference>
<keyword evidence="3" id="KW-1185">Reference proteome</keyword>
<dbReference type="RefSeq" id="WP_010868761.1">
    <property type="nucleotide sequence ID" value="NC_000868.1"/>
</dbReference>
<dbReference type="HOGENOM" id="CLU_1500330_0_0_2"/>
<reference evidence="2 4" key="5">
    <citation type="journal article" date="2012" name="Curr. Microbiol.">
        <title>Re-annotation of two hyperthermophilic archaea Pyrococcus abyssi GE5 and Pyrococcus furiosus DSM 3638.</title>
        <authorList>
            <person name="Gao J."/>
            <person name="Wang J."/>
        </authorList>
    </citation>
    <scope>GENOME REANNOTATION</scope>
    <source>
        <strain evidence="2">GE5</strain>
        <strain evidence="4">GE5 / Orsay</strain>
    </source>
</reference>
<dbReference type="KEGG" id="pab:PAB1080"/>
<dbReference type="EMBL" id="HE613800">
    <property type="protein sequence ID" value="CCE71104.1"/>
    <property type="molecule type" value="Genomic_DNA"/>
</dbReference>
<evidence type="ECO:0000313" key="3">
    <source>
        <dbReference type="Proteomes" id="UP000000810"/>
    </source>
</evidence>
<name>Q9UY65_PYRAB</name>
<organism evidence="1 3">
    <name type="scientific">Pyrococcus abyssi (strain GE5 / Orsay)</name>
    <dbReference type="NCBI Taxonomy" id="272844"/>
    <lineage>
        <taxon>Archaea</taxon>
        <taxon>Methanobacteriati</taxon>
        <taxon>Methanobacteriota</taxon>
        <taxon>Thermococci</taxon>
        <taxon>Thermococcales</taxon>
        <taxon>Thermococcaceae</taxon>
        <taxon>Pyrococcus</taxon>
    </lineage>
</organism>
<dbReference type="STRING" id="272844.PAB1080"/>
<accession>Q9UY65</accession>
<evidence type="ECO:0000313" key="1">
    <source>
        <dbReference type="EMBL" id="CAB50547.1"/>
    </source>
</evidence>
<protein>
    <submittedName>
        <fullName evidence="1">Uncharacterized protein</fullName>
    </submittedName>
</protein>
<dbReference type="EMBL" id="AJ248288">
    <property type="protein sequence ID" value="CAB50547.1"/>
    <property type="molecule type" value="Genomic_DNA"/>
</dbReference>
<reference evidence="1" key="3">
    <citation type="journal article" date="2001" name="Genome Res.">
        <title>Genome evolution at the genus level: comparison of three complete genomes of hyperthermophilic archaea.</title>
        <authorList>
            <person name="Lecompte O."/>
            <person name="Ripp R."/>
            <person name="Puzos-Barbe V."/>
            <person name="Duprat S."/>
            <person name="Heilig R."/>
            <person name="Dietrich J."/>
            <person name="Thierry J.C."/>
            <person name="Poch O."/>
        </authorList>
    </citation>
    <scope>NUCLEOTIDE SEQUENCE</scope>
    <source>
        <strain evidence="1">Orsay</strain>
    </source>
</reference>
<sequence>MAVYSTNVPGVLYEVRYSVISNGTVALIPLSAYQYDFLYYPNNSLARFSEWHYVFYYNGSELYILNFTYVLARPPRIAFVNGSWYLNITTYTYSGIDSTIYRLNLRTFSIVPVKISWFKLLRENHVVSELNGWRIIIPKDFRLLDSNIPTADVVIANTEENARLYWDRVILVNSSKFPI</sequence>
<dbReference type="eggNOG" id="arCOG07129">
    <property type="taxonomic scope" value="Archaea"/>
</dbReference>
<proteinExistence type="predicted"/>
<dbReference type="AlphaFoldDB" id="Q9UY65"/>
<reference evidence="1 3" key="4">
    <citation type="journal article" date="2003" name="Mol. Microbiol.">
        <title>An integrated analysis of the genome of the hyperthermophilic archaeon Pyrococcus abyssi.</title>
        <authorList>
            <person name="Cohen G."/>
            <person name="Barbe V."/>
            <person name="Flament D."/>
            <person name="Galperin M."/>
            <person name="Heilig R."/>
            <person name="Ripp R."/>
            <person name="Lecompte O."/>
            <person name="Prieur D."/>
            <person name="Poch O."/>
            <person name="Quellerou J."/>
            <person name="Thierry J.C."/>
            <person name="Van der Oost J."/>
            <person name="Weissenbach J."/>
            <person name="Zivanovic Y."/>
            <person name="Forterre P."/>
        </authorList>
    </citation>
    <scope>NUCLEOTIDE SEQUENCE [LARGE SCALE GENOMIC DNA]</scope>
    <source>
        <strain evidence="3">GE5 / Orsay</strain>
        <strain evidence="1">Orsay</strain>
    </source>
</reference>
<reference evidence="1" key="1">
    <citation type="submission" date="1999-07" db="EMBL/GenBank/DDBJ databases">
        <authorList>
            <person name="Genoscope"/>
        </authorList>
    </citation>
    <scope>NUCLEOTIDE SEQUENCE</scope>
    <source>
        <strain evidence="1">Orsay</strain>
    </source>
</reference>
<gene>
    <name evidence="1" type="ordered locus">PAB1080</name>
</gene>
<dbReference type="Proteomes" id="UP000009139">
    <property type="component" value="Chromosome"/>
</dbReference>